<feature type="compositionally biased region" description="Basic and acidic residues" evidence="1">
    <location>
        <begin position="19"/>
        <end position="29"/>
    </location>
</feature>
<dbReference type="EMBL" id="VSRR010134191">
    <property type="protein sequence ID" value="MPD03011.1"/>
    <property type="molecule type" value="Genomic_DNA"/>
</dbReference>
<reference evidence="2 3" key="1">
    <citation type="submission" date="2019-05" db="EMBL/GenBank/DDBJ databases">
        <title>Another draft genome of Portunus trituberculatus and its Hox gene families provides insights of decapod evolution.</title>
        <authorList>
            <person name="Jeong J.-H."/>
            <person name="Song I."/>
            <person name="Kim S."/>
            <person name="Choi T."/>
            <person name="Kim D."/>
            <person name="Ryu S."/>
            <person name="Kim W."/>
        </authorList>
    </citation>
    <scope>NUCLEOTIDE SEQUENCE [LARGE SCALE GENOMIC DNA]</scope>
    <source>
        <tissue evidence="2">Muscle</tissue>
    </source>
</reference>
<dbReference type="AlphaFoldDB" id="A0A5B7K1P2"/>
<organism evidence="2 3">
    <name type="scientific">Portunus trituberculatus</name>
    <name type="common">Swimming crab</name>
    <name type="synonym">Neptunus trituberculatus</name>
    <dbReference type="NCBI Taxonomy" id="210409"/>
    <lineage>
        <taxon>Eukaryota</taxon>
        <taxon>Metazoa</taxon>
        <taxon>Ecdysozoa</taxon>
        <taxon>Arthropoda</taxon>
        <taxon>Crustacea</taxon>
        <taxon>Multicrustacea</taxon>
        <taxon>Malacostraca</taxon>
        <taxon>Eumalacostraca</taxon>
        <taxon>Eucarida</taxon>
        <taxon>Decapoda</taxon>
        <taxon>Pleocyemata</taxon>
        <taxon>Brachyura</taxon>
        <taxon>Eubrachyura</taxon>
        <taxon>Portunoidea</taxon>
        <taxon>Portunidae</taxon>
        <taxon>Portuninae</taxon>
        <taxon>Portunus</taxon>
    </lineage>
</organism>
<proteinExistence type="predicted"/>
<protein>
    <submittedName>
        <fullName evidence="2">Uncharacterized protein</fullName>
    </submittedName>
</protein>
<accession>A0A5B7K1P2</accession>
<name>A0A5B7K1P2_PORTR</name>
<keyword evidence="3" id="KW-1185">Reference proteome</keyword>
<gene>
    <name evidence="2" type="ORF">E2C01_098624</name>
</gene>
<sequence>MHEGEVPLKTCEGDGDEADGARRPTKIETEDYVPADLKAEETNLQQTTLVGQSKSSEHN</sequence>
<dbReference type="Proteomes" id="UP000324222">
    <property type="component" value="Unassembled WGS sequence"/>
</dbReference>
<evidence type="ECO:0000313" key="2">
    <source>
        <dbReference type="EMBL" id="MPD03011.1"/>
    </source>
</evidence>
<feature type="region of interest" description="Disordered" evidence="1">
    <location>
        <begin position="1"/>
        <end position="59"/>
    </location>
</feature>
<evidence type="ECO:0000313" key="3">
    <source>
        <dbReference type="Proteomes" id="UP000324222"/>
    </source>
</evidence>
<evidence type="ECO:0000256" key="1">
    <source>
        <dbReference type="SAM" id="MobiDB-lite"/>
    </source>
</evidence>
<comment type="caution">
    <text evidence="2">The sequence shown here is derived from an EMBL/GenBank/DDBJ whole genome shotgun (WGS) entry which is preliminary data.</text>
</comment>
<feature type="compositionally biased region" description="Polar residues" evidence="1">
    <location>
        <begin position="42"/>
        <end position="59"/>
    </location>
</feature>